<dbReference type="Proteomes" id="UP000199400">
    <property type="component" value="Unassembled WGS sequence"/>
</dbReference>
<keyword evidence="4" id="KW-0949">S-adenosyl-L-methionine</keyword>
<reference evidence="8" key="1">
    <citation type="submission" date="2016-10" db="EMBL/GenBank/DDBJ databases">
        <authorList>
            <person name="Varghese N."/>
            <person name="Submissions S."/>
        </authorList>
    </citation>
    <scope>NUCLEOTIDE SEQUENCE [LARGE SCALE GENOMIC DNA]</scope>
    <source>
        <strain evidence="8">ATCC 25963</strain>
    </source>
</reference>
<evidence type="ECO:0000313" key="8">
    <source>
        <dbReference type="Proteomes" id="UP000199400"/>
    </source>
</evidence>
<dbReference type="GO" id="GO:0006304">
    <property type="term" value="P:DNA modification"/>
    <property type="evidence" value="ECO:0007669"/>
    <property type="project" value="InterPro"/>
</dbReference>
<evidence type="ECO:0000259" key="6">
    <source>
        <dbReference type="Pfam" id="PF07669"/>
    </source>
</evidence>
<dbReference type="InterPro" id="IPR029063">
    <property type="entry name" value="SAM-dependent_MTases_sf"/>
</dbReference>
<dbReference type="PANTHER" id="PTHR33841">
    <property type="entry name" value="DNA METHYLTRANSFERASE YEEA-RELATED"/>
    <property type="match status" value="1"/>
</dbReference>
<dbReference type="STRING" id="54.SAMN02745121_06381"/>
<dbReference type="PRINTS" id="PR00507">
    <property type="entry name" value="N12N6MTFRASE"/>
</dbReference>
<gene>
    <name evidence="7" type="ORF">SAMN02745121_06381</name>
</gene>
<accession>A0A1I2F239</accession>
<proteinExistence type="predicted"/>
<dbReference type="PANTHER" id="PTHR33841:SF1">
    <property type="entry name" value="DNA METHYLTRANSFERASE A"/>
    <property type="match status" value="1"/>
</dbReference>
<comment type="catalytic activity">
    <reaction evidence="5">
        <text>a 2'-deoxyadenosine in DNA + S-adenosyl-L-methionine = an N(6)-methyl-2'-deoxyadenosine in DNA + S-adenosyl-L-homocysteine + H(+)</text>
        <dbReference type="Rhea" id="RHEA:15197"/>
        <dbReference type="Rhea" id="RHEA-COMP:12418"/>
        <dbReference type="Rhea" id="RHEA-COMP:12419"/>
        <dbReference type="ChEBI" id="CHEBI:15378"/>
        <dbReference type="ChEBI" id="CHEBI:57856"/>
        <dbReference type="ChEBI" id="CHEBI:59789"/>
        <dbReference type="ChEBI" id="CHEBI:90615"/>
        <dbReference type="ChEBI" id="CHEBI:90616"/>
        <dbReference type="EC" id="2.1.1.72"/>
    </reaction>
</comment>
<evidence type="ECO:0000256" key="2">
    <source>
        <dbReference type="ARBA" id="ARBA00022603"/>
    </source>
</evidence>
<evidence type="ECO:0000256" key="1">
    <source>
        <dbReference type="ARBA" id="ARBA00011900"/>
    </source>
</evidence>
<dbReference type="Gene3D" id="3.40.50.150">
    <property type="entry name" value="Vaccinia Virus protein VP39"/>
    <property type="match status" value="2"/>
</dbReference>
<protein>
    <recommendedName>
        <fullName evidence="1">site-specific DNA-methyltransferase (adenine-specific)</fullName>
        <ecNumber evidence="1">2.1.1.72</ecNumber>
    </recommendedName>
</protein>
<feature type="domain" description="Type II methyltransferase M.TaqI-like" evidence="6">
    <location>
        <begin position="475"/>
        <end position="757"/>
    </location>
</feature>
<dbReference type="Pfam" id="PF07669">
    <property type="entry name" value="Eco57I"/>
    <property type="match status" value="1"/>
</dbReference>
<evidence type="ECO:0000256" key="4">
    <source>
        <dbReference type="ARBA" id="ARBA00022691"/>
    </source>
</evidence>
<keyword evidence="3" id="KW-0808">Transferase</keyword>
<dbReference type="EMBL" id="FOMX01000024">
    <property type="protein sequence ID" value="SFE98570.1"/>
    <property type="molecule type" value="Genomic_DNA"/>
</dbReference>
<name>A0A1I2F239_9BACT</name>
<keyword evidence="8" id="KW-1185">Reference proteome</keyword>
<dbReference type="InterPro" id="IPR050953">
    <property type="entry name" value="N4_N6_ade-DNA_methylase"/>
</dbReference>
<dbReference type="OrthoDB" id="9761012at2"/>
<evidence type="ECO:0000313" key="7">
    <source>
        <dbReference type="EMBL" id="SFE98570.1"/>
    </source>
</evidence>
<dbReference type="SUPFAM" id="SSF53335">
    <property type="entry name" value="S-adenosyl-L-methionine-dependent methyltransferases"/>
    <property type="match status" value="1"/>
</dbReference>
<evidence type="ECO:0000256" key="5">
    <source>
        <dbReference type="ARBA" id="ARBA00047942"/>
    </source>
</evidence>
<dbReference type="EC" id="2.1.1.72" evidence="1"/>
<dbReference type="InterPro" id="IPR011639">
    <property type="entry name" value="MethylTrfase_TaqI-like_dom"/>
</dbReference>
<evidence type="ECO:0000256" key="3">
    <source>
        <dbReference type="ARBA" id="ARBA00022679"/>
    </source>
</evidence>
<keyword evidence="2" id="KW-0489">Methyltransferase</keyword>
<sequence>MTQPRTHVVGARVVIRDEEWLVRAVRTTAAGAAEFHVVGLSPLVRDREAVFLDSLDAIEALRPEDSDLVLGHSPHCRRGRLQLEARPYLGRRGAVGLEYRLDPAPARRQHPDRHASAVSADLRRGAREAIEQIADEAVHHYRHADRSIIEHREFADLLARECVVFLYRLLFLFYVEARGAELGVASMPTDAHRRGYSLAALRDLEQVPLDTPAERDGHYLDASLKVLFRLIQDGHPDPADSPHSPHSAGFARSGLRSELFDPARTPLLSAARLRNHVLQDVLRRLSLSRPQGKQRAARISYAQLGINQLGAVYEGLLGFTGFVAREDVYEVRAAADRDDDARTWFVGRSQLSAYSEDEIVRGDDGEPRLHPRGKFLYRLAGREREKSASYYTPEVLTRCLTRHTLAERLPGASADEILRWTICEPAMGSGAFLHEAIDQLADAYLARKQAELGRTIAAAQYVHERQRVKYHFAVHNCYGVDLDPLAAELGKVSLWLGVLHAGAVAPNLGLRIAVGNSLIGARRAVFTADELARRGDARGEPAAIPLTAARPQGSVYHFLVADPGMVGFDEDRPLKSLAPSAVARIQTWRRQVLALDVSREHERLSTISSHLDALWRAHLDERSAALQALRRPLALWGQPAESSDPLHTPESADAFVRALARPDAPGRKLAAVMDYWCALWFWPIDQVDALPTREQWLADVEHLLATGDLDRAADRPALAVVRRVADEQRFFHWEVAFPEVFAAGGMDIVLGNPPWTKVVWEEASVLADLQPRLGIDRSATSISPAERQRLLADPAARSLYMRELTTNIGTRNFLNSRLYALLGGTASNLYKAFLVRAWSLAGPRAVVGLFHQTGVFDDPAGGPLRAELHHRLRFAARFQNKLMLFPDVLHTRPYAFTICAGRRDLPEFRYLANLLHPRTIDESLVHDGSGDVPGIKGDDGEWDLRGHRDRLVRVDADALALFRAVFDAPDTPVAEARLPIVHSATLLDILRKFAAAPRRMLDLADDYTVSEHFHETYQQQDGTIRRATRRPDDLAQWIVSGPHYYVATPFARDPNEACRSHMDYTTIDLAAIAPDFLPRTNYLPACDADEYAARSPRWRDAPLAARHRWIARKMLSPSGERTLIAAVLPPGPAHIGASVSLACRDDATMVHFAGLTAALPYDFWLKITGKSNLSNDVIKFLPLPAFGRAAIVLRALLLNCLTEHYAGLWHDLFVDEFRRDGFALADPRLPSFAALGPRWTADTPLRNPFARRQALVELDVLAALALGLSLPELLAIYRLQFAVLQQNERGTWYDRRGKVVFSDNILLADLGLHRRRWQQIAAAGAGDALPEWARDAQGPYVPPFDRCDREADLRRAYEHFAARL</sequence>
<organism evidence="7 8">
    <name type="scientific">Nannocystis exedens</name>
    <dbReference type="NCBI Taxonomy" id="54"/>
    <lineage>
        <taxon>Bacteria</taxon>
        <taxon>Pseudomonadati</taxon>
        <taxon>Myxococcota</taxon>
        <taxon>Polyangia</taxon>
        <taxon>Nannocystales</taxon>
        <taxon>Nannocystaceae</taxon>
        <taxon>Nannocystis</taxon>
    </lineage>
</organism>
<dbReference type="RefSeq" id="WP_096327791.1">
    <property type="nucleotide sequence ID" value="NZ_FOMX01000024.1"/>
</dbReference>
<dbReference type="GO" id="GO:0032259">
    <property type="term" value="P:methylation"/>
    <property type="evidence" value="ECO:0007669"/>
    <property type="project" value="UniProtKB-KW"/>
</dbReference>
<dbReference type="GO" id="GO:0009007">
    <property type="term" value="F:site-specific DNA-methyltransferase (adenine-specific) activity"/>
    <property type="evidence" value="ECO:0007669"/>
    <property type="project" value="UniProtKB-EC"/>
</dbReference>